<dbReference type="OMA" id="IRNEGCI"/>
<dbReference type="GO" id="GO:0005952">
    <property type="term" value="C:cAMP-dependent protein kinase complex"/>
    <property type="evidence" value="ECO:0007669"/>
    <property type="project" value="TreeGrafter"/>
</dbReference>
<dbReference type="HOGENOM" id="CLU_000288_63_5_1"/>
<dbReference type="Gene3D" id="1.10.510.10">
    <property type="entry name" value="Transferase(Phosphotransferase) domain 1"/>
    <property type="match status" value="1"/>
</dbReference>
<keyword evidence="3" id="KW-0808">Transferase</keyword>
<protein>
    <recommendedName>
        <fullName evidence="1">cAMP-dependent protein kinase</fullName>
        <ecNumber evidence="1">2.7.11.11</ecNumber>
    </recommendedName>
</protein>
<dbReference type="Gene3D" id="3.30.200.20">
    <property type="entry name" value="Phosphorylase Kinase, domain 1"/>
    <property type="match status" value="1"/>
</dbReference>
<name>L2GYR8_VAVCU</name>
<evidence type="ECO:0000313" key="11">
    <source>
        <dbReference type="Proteomes" id="UP000011081"/>
    </source>
</evidence>
<accession>L2GYR8</accession>
<dbReference type="STRING" id="948595.L2GYR8"/>
<dbReference type="Proteomes" id="UP000011081">
    <property type="component" value="Unassembled WGS sequence"/>
</dbReference>
<dbReference type="OrthoDB" id="63267at2759"/>
<dbReference type="Pfam" id="PF00069">
    <property type="entry name" value="Pkinase"/>
    <property type="match status" value="1"/>
</dbReference>
<dbReference type="AlphaFoldDB" id="L2GYR8"/>
<evidence type="ECO:0000256" key="6">
    <source>
        <dbReference type="ARBA" id="ARBA00022840"/>
    </source>
</evidence>
<feature type="domain" description="Protein kinase" evidence="9">
    <location>
        <begin position="42"/>
        <end position="303"/>
    </location>
</feature>
<evidence type="ECO:0000256" key="8">
    <source>
        <dbReference type="ARBA" id="ARBA00047454"/>
    </source>
</evidence>
<dbReference type="GeneID" id="19877992"/>
<evidence type="ECO:0000313" key="10">
    <source>
        <dbReference type="EMBL" id="ELA48492.1"/>
    </source>
</evidence>
<gene>
    <name evidence="10" type="ORF">VCUG_00101</name>
</gene>
<dbReference type="EC" id="2.7.11.11" evidence="1"/>
<keyword evidence="6" id="KW-0067">ATP-binding</keyword>
<dbReference type="PANTHER" id="PTHR24353:SF37">
    <property type="entry name" value="CAMP-DEPENDENT PROTEIN KINASE CATALYTIC SUBUNIT PRKX"/>
    <property type="match status" value="1"/>
</dbReference>
<dbReference type="EMBL" id="GL877404">
    <property type="protein sequence ID" value="ELA48492.1"/>
    <property type="molecule type" value="Genomic_DNA"/>
</dbReference>
<dbReference type="VEuPathDB" id="MicrosporidiaDB:VCUG_00101"/>
<dbReference type="SUPFAM" id="SSF56112">
    <property type="entry name" value="Protein kinase-like (PK-like)"/>
    <property type="match status" value="1"/>
</dbReference>
<reference evidence="11" key="1">
    <citation type="submission" date="2011-03" db="EMBL/GenBank/DDBJ databases">
        <title>The genome sequence of Vavraia culicis strain floridensis.</title>
        <authorList>
            <consortium name="The Broad Institute Genome Sequencing Platform"/>
            <person name="Cuomo C."/>
            <person name="Becnel J."/>
            <person name="Sanscrainte N."/>
            <person name="Young S.K."/>
            <person name="Zeng Q."/>
            <person name="Gargeya S."/>
            <person name="Fitzgerald M."/>
            <person name="Haas B."/>
            <person name="Abouelleil A."/>
            <person name="Alvarado L."/>
            <person name="Arachchi H.M."/>
            <person name="Berlin A."/>
            <person name="Chapman S.B."/>
            <person name="Gearin G."/>
            <person name="Goldberg J."/>
            <person name="Griggs A."/>
            <person name="Gujja S."/>
            <person name="Hansen M."/>
            <person name="Heiman D."/>
            <person name="Howarth C."/>
            <person name="Larimer J."/>
            <person name="Lui A."/>
            <person name="MacDonald P.J.P."/>
            <person name="McCowen C."/>
            <person name="Montmayeur A."/>
            <person name="Murphy C."/>
            <person name="Neiman D."/>
            <person name="Pearson M."/>
            <person name="Priest M."/>
            <person name="Roberts A."/>
            <person name="Saif S."/>
            <person name="Shea T."/>
            <person name="Sisk P."/>
            <person name="Stolte C."/>
            <person name="Sykes S."/>
            <person name="Wortman J."/>
            <person name="Nusbaum C."/>
            <person name="Birren B."/>
        </authorList>
    </citation>
    <scope>NUCLEOTIDE SEQUENCE [LARGE SCALE GENOMIC DNA]</scope>
    <source>
        <strain evidence="11">floridensis</strain>
    </source>
</reference>
<keyword evidence="4" id="KW-0547">Nucleotide-binding</keyword>
<dbReference type="InterPro" id="IPR011009">
    <property type="entry name" value="Kinase-like_dom_sf"/>
</dbReference>
<organism evidence="10 11">
    <name type="scientific">Vavraia culicis (isolate floridensis)</name>
    <name type="common">Microsporidian parasite</name>
    <dbReference type="NCBI Taxonomy" id="948595"/>
    <lineage>
        <taxon>Eukaryota</taxon>
        <taxon>Fungi</taxon>
        <taxon>Fungi incertae sedis</taxon>
        <taxon>Microsporidia</taxon>
        <taxon>Pleistophoridae</taxon>
        <taxon>Vavraia</taxon>
    </lineage>
</organism>
<keyword evidence="2" id="KW-0723">Serine/threonine-protein kinase</keyword>
<sequence>MFTKKDFEHVQILERNFLCSYHIVRYQLYDNPENEQSKRTKFCRGLIRNEGCIKEFFFKRLFERNSLKLSQFHVYFMVRIMKKKKMVNYDKLKLLKQEFDVRRSIRHTFLINFVCSFQDLKQVYYITELALGGYFFYYLRDRKYLSSDEAAFYIAEIIIAIQYLHRKRLLYRSLFPNTVMLSETGHIKLRFDFLNKQGLELNDFENHIQYISIDYISGDFVRSDSDYWEIGVILYEILTGYNPFLGNSFIDTRYNILYKPVEFPESFDLSAKDLIQSLLKRNRKERLGYMPADAKLIRNHPFFRRLDWDAMEECRVPPPIAIKTEFESSKTSRSLDDMFDFNYHHDQTDGYGEAFKFYGGGQFKKYKPW</sequence>
<comment type="catalytic activity">
    <reaction evidence="8">
        <text>L-seryl-[protein] + ATP = O-phospho-L-seryl-[protein] + ADP + H(+)</text>
        <dbReference type="Rhea" id="RHEA:17989"/>
        <dbReference type="Rhea" id="RHEA-COMP:9863"/>
        <dbReference type="Rhea" id="RHEA-COMP:11604"/>
        <dbReference type="ChEBI" id="CHEBI:15378"/>
        <dbReference type="ChEBI" id="CHEBI:29999"/>
        <dbReference type="ChEBI" id="CHEBI:30616"/>
        <dbReference type="ChEBI" id="CHEBI:83421"/>
        <dbReference type="ChEBI" id="CHEBI:456216"/>
        <dbReference type="EC" id="2.7.11.11"/>
    </reaction>
</comment>
<dbReference type="InParanoid" id="L2GYR8"/>
<dbReference type="GO" id="GO:0005524">
    <property type="term" value="F:ATP binding"/>
    <property type="evidence" value="ECO:0007669"/>
    <property type="project" value="UniProtKB-KW"/>
</dbReference>
<evidence type="ECO:0000256" key="5">
    <source>
        <dbReference type="ARBA" id="ARBA00022777"/>
    </source>
</evidence>
<dbReference type="PANTHER" id="PTHR24353">
    <property type="entry name" value="CYCLIC NUCLEOTIDE-DEPENDENT PROTEIN KINASE"/>
    <property type="match status" value="1"/>
</dbReference>
<proteinExistence type="predicted"/>
<comment type="catalytic activity">
    <reaction evidence="7">
        <text>L-threonyl-[protein] + ATP = O-phospho-L-threonyl-[protein] + ADP + H(+)</text>
        <dbReference type="Rhea" id="RHEA:46608"/>
        <dbReference type="Rhea" id="RHEA-COMP:11060"/>
        <dbReference type="Rhea" id="RHEA-COMP:11605"/>
        <dbReference type="ChEBI" id="CHEBI:15378"/>
        <dbReference type="ChEBI" id="CHEBI:30013"/>
        <dbReference type="ChEBI" id="CHEBI:30616"/>
        <dbReference type="ChEBI" id="CHEBI:61977"/>
        <dbReference type="ChEBI" id="CHEBI:456216"/>
        <dbReference type="EC" id="2.7.11.11"/>
    </reaction>
</comment>
<evidence type="ECO:0000256" key="3">
    <source>
        <dbReference type="ARBA" id="ARBA00022679"/>
    </source>
</evidence>
<keyword evidence="11" id="KW-1185">Reference proteome</keyword>
<dbReference type="RefSeq" id="XP_008073121.1">
    <property type="nucleotide sequence ID" value="XM_008074930.1"/>
</dbReference>
<dbReference type="InterPro" id="IPR000719">
    <property type="entry name" value="Prot_kinase_dom"/>
</dbReference>
<evidence type="ECO:0000256" key="4">
    <source>
        <dbReference type="ARBA" id="ARBA00022741"/>
    </source>
</evidence>
<evidence type="ECO:0000256" key="7">
    <source>
        <dbReference type="ARBA" id="ARBA00047292"/>
    </source>
</evidence>
<dbReference type="SMART" id="SM00220">
    <property type="entry name" value="S_TKc"/>
    <property type="match status" value="1"/>
</dbReference>
<dbReference type="PROSITE" id="PS50011">
    <property type="entry name" value="PROTEIN_KINASE_DOM"/>
    <property type="match status" value="1"/>
</dbReference>
<keyword evidence="5 10" id="KW-0418">Kinase</keyword>
<evidence type="ECO:0000256" key="1">
    <source>
        <dbReference type="ARBA" id="ARBA00012444"/>
    </source>
</evidence>
<evidence type="ECO:0000256" key="2">
    <source>
        <dbReference type="ARBA" id="ARBA00022527"/>
    </source>
</evidence>
<evidence type="ECO:0000259" key="9">
    <source>
        <dbReference type="PROSITE" id="PS50011"/>
    </source>
</evidence>
<dbReference type="GO" id="GO:0004691">
    <property type="term" value="F:cAMP-dependent protein kinase activity"/>
    <property type="evidence" value="ECO:0007669"/>
    <property type="project" value="UniProtKB-EC"/>
</dbReference>